<organism evidence="6">
    <name type="scientific">Gokushovirinae environmental samples</name>
    <dbReference type="NCBI Taxonomy" id="1478972"/>
    <lineage>
        <taxon>Viruses</taxon>
        <taxon>Monodnaviria</taxon>
        <taxon>Sangervirae</taxon>
        <taxon>Phixviricota</taxon>
        <taxon>Malgrandaviricetes</taxon>
        <taxon>Petitvirales</taxon>
        <taxon>Microviridae</taxon>
        <taxon>environmental samples</taxon>
    </lineage>
</organism>
<dbReference type="EMBL" id="MH029525">
    <property type="protein sequence ID" value="AVQ10239.1"/>
    <property type="molecule type" value="Genomic_DNA"/>
</dbReference>
<name>A0A2R3UAV6_9VIRU</name>
<evidence type="ECO:0000256" key="2">
    <source>
        <dbReference type="ARBA" id="ARBA00009963"/>
    </source>
</evidence>
<evidence type="ECO:0000256" key="3">
    <source>
        <dbReference type="ARBA" id="ARBA00022431"/>
    </source>
</evidence>
<evidence type="ECO:0000256" key="1">
    <source>
        <dbReference type="ARBA" id="ARBA00004328"/>
    </source>
</evidence>
<dbReference type="InterPro" id="IPR037002">
    <property type="entry name" value="Microviridae_protein_F_sf"/>
</dbReference>
<keyword evidence="4" id="KW-0167">Capsid protein</keyword>
<keyword evidence="3" id="KW-1140">T=1 icosahedral capsid protein</keyword>
<dbReference type="SUPFAM" id="SSF88645">
    <property type="entry name" value="ssDNA viruses"/>
    <property type="match status" value="1"/>
</dbReference>
<keyword evidence="5" id="KW-0946">Virion</keyword>
<dbReference type="Gene3D" id="2.60.169.10">
    <property type="entry name" value="Microviridae F protein"/>
    <property type="match status" value="2"/>
</dbReference>
<evidence type="ECO:0000256" key="4">
    <source>
        <dbReference type="ARBA" id="ARBA00022561"/>
    </source>
</evidence>
<dbReference type="GO" id="GO:0039615">
    <property type="term" value="C:T=1 icosahedral viral capsid"/>
    <property type="evidence" value="ECO:0007669"/>
    <property type="project" value="UniProtKB-KW"/>
</dbReference>
<evidence type="ECO:0000256" key="5">
    <source>
        <dbReference type="ARBA" id="ARBA00022844"/>
    </source>
</evidence>
<proteinExistence type="inferred from homology"/>
<sequence length="532" mass="58315">MFGSNTNPLPAGRQHSFAQVPSVQIQRSAFNRSNTYKTVFNAGYLIPIFADEVLPGDTHTVKLTTFARLATVVTPIIDNMYADVFFFFVPRRLIWDNWEKFNGAQTNPGDSTSFVEPYMDSTAMTGYSVNSLHDYLGIPPGIPGLRHTTQFHRAYNFIWNSDFRDQNLQNSVVVDTDDGPDTPTDYVLLKRGKRHDYFTSALPWPQKGTAVSIPLGTVAPVITTGASPKFTGAGVTNDTLIGQTTGAAIPLMKTSNNFTSDAALVFGNVTGLQADLSTATAATINALRQAFQIQKLLERDARGGTRYTEIILSHFGVTSPDARLQRPEYLGGGSVRVGVEGVPQTSESATTPQGTLTANGTFSHSGDGFTKSFTEHGVILGLISVRADLTYQQGLNRMFSRSTRYDHYWPALAQIGEQTILGKELYAQGSGNPTQDASVFGYQERYAEYRYKPSQITGTLRSQVSGSLDIWHLAQEFGALPTLGSTFIAEDPPIDRIVAVTNEPHFILDCYFSQTSVRPMPTYGVPGNMDRF</sequence>
<dbReference type="InterPro" id="IPR003514">
    <property type="entry name" value="Microviridae_protein_F"/>
</dbReference>
<evidence type="ECO:0000313" key="6">
    <source>
        <dbReference type="EMBL" id="AVQ10239.1"/>
    </source>
</evidence>
<dbReference type="Pfam" id="PF02305">
    <property type="entry name" value="Phage_F"/>
    <property type="match status" value="1"/>
</dbReference>
<protein>
    <submittedName>
        <fullName evidence="6">Putative major capsid protein</fullName>
    </submittedName>
</protein>
<comment type="similarity">
    <text evidence="2">Belongs to the microviridae F protein family.</text>
</comment>
<accession>A0A2R3UAV6</accession>
<dbReference type="GO" id="GO:0005198">
    <property type="term" value="F:structural molecule activity"/>
    <property type="evidence" value="ECO:0007669"/>
    <property type="project" value="InterPro"/>
</dbReference>
<comment type="subcellular location">
    <subcellularLocation>
        <location evidence="1">Virion</location>
    </subcellularLocation>
</comment>
<dbReference type="InterPro" id="IPR016184">
    <property type="entry name" value="Capsid/spike_ssDNA_virus"/>
</dbReference>
<reference evidence="6" key="1">
    <citation type="submission" date="2018-03" db="EMBL/GenBank/DDBJ databases">
        <title>Twenty-four Novel Viral Genomes identified from the Dushanzi Mud Volcanic Sediment in Xinjiang, China.</title>
        <authorList>
            <person name="Han L."/>
        </authorList>
    </citation>
    <scope>NUCLEOTIDE SEQUENCE</scope>
</reference>